<protein>
    <recommendedName>
        <fullName evidence="3">Cyclin N-terminal domain-containing protein</fullName>
    </recommendedName>
</protein>
<keyword evidence="2" id="KW-1185">Reference proteome</keyword>
<evidence type="ECO:0000313" key="2">
    <source>
        <dbReference type="Proteomes" id="UP001233999"/>
    </source>
</evidence>
<dbReference type="PANTHER" id="PTHR21615:SF2">
    <property type="entry name" value="CYCLIN N-TERMINAL DOMAIN-CONTAINING PROTEIN 1"/>
    <property type="match status" value="1"/>
</dbReference>
<reference evidence="1" key="1">
    <citation type="journal article" date="2023" name="IScience">
        <title>Live-bearing cockroach genome reveals convergent evolutionary mechanisms linked to viviparity in insects and beyond.</title>
        <authorList>
            <person name="Fouks B."/>
            <person name="Harrison M.C."/>
            <person name="Mikhailova A.A."/>
            <person name="Marchal E."/>
            <person name="English S."/>
            <person name="Carruthers M."/>
            <person name="Jennings E.C."/>
            <person name="Chiamaka E.L."/>
            <person name="Frigard R.A."/>
            <person name="Pippel M."/>
            <person name="Attardo G.M."/>
            <person name="Benoit J.B."/>
            <person name="Bornberg-Bauer E."/>
            <person name="Tobe S.S."/>
        </authorList>
    </citation>
    <scope>NUCLEOTIDE SEQUENCE</scope>
    <source>
        <strain evidence="1">Stay&amp;Tobe</strain>
    </source>
</reference>
<comment type="caution">
    <text evidence="1">The sequence shown here is derived from an EMBL/GenBank/DDBJ whole genome shotgun (WGS) entry which is preliminary data.</text>
</comment>
<organism evidence="1 2">
    <name type="scientific">Diploptera punctata</name>
    <name type="common">Pacific beetle cockroach</name>
    <dbReference type="NCBI Taxonomy" id="6984"/>
    <lineage>
        <taxon>Eukaryota</taxon>
        <taxon>Metazoa</taxon>
        <taxon>Ecdysozoa</taxon>
        <taxon>Arthropoda</taxon>
        <taxon>Hexapoda</taxon>
        <taxon>Insecta</taxon>
        <taxon>Pterygota</taxon>
        <taxon>Neoptera</taxon>
        <taxon>Polyneoptera</taxon>
        <taxon>Dictyoptera</taxon>
        <taxon>Blattodea</taxon>
        <taxon>Blaberoidea</taxon>
        <taxon>Blaberidae</taxon>
        <taxon>Diplopterinae</taxon>
        <taxon>Diploptera</taxon>
    </lineage>
</organism>
<sequence length="294" mass="34579">MQKQILETSQEEYLNRNNTWTNYNDIYREDWLKQLQEQNKISYKDKLVNKTIPWFILTPATIQIVFSMTKYLQQPPEVRFLAVEVFDRFMTRHYLQLHSCIWNKSDIVDKEKQRQWDRVKERVRNQFVLRVMSCVQLASKLVNNSKGITCDKAVKFLTKIGNNFTIRSVVLSERRVFQTLDFKVLNLDILYNICVSVLDVCYIQHGEIYIKLFHKITGRWDRTPTERYEYLAVECDGIFLMCAVIASAGQLLQLETATIAFKLHQETQLPASDIHDFSVIITETILCKSADTAN</sequence>
<dbReference type="Gene3D" id="1.10.472.10">
    <property type="entry name" value="Cyclin-like"/>
    <property type="match status" value="1"/>
</dbReference>
<reference evidence="1" key="2">
    <citation type="submission" date="2023-05" db="EMBL/GenBank/DDBJ databases">
        <authorList>
            <person name="Fouks B."/>
        </authorList>
    </citation>
    <scope>NUCLEOTIDE SEQUENCE</scope>
    <source>
        <strain evidence="1">Stay&amp;Tobe</strain>
        <tissue evidence="1">Testes</tissue>
    </source>
</reference>
<evidence type="ECO:0000313" key="1">
    <source>
        <dbReference type="EMBL" id="KAJ9580184.1"/>
    </source>
</evidence>
<gene>
    <name evidence="1" type="ORF">L9F63_004127</name>
</gene>
<proteinExistence type="predicted"/>
<dbReference type="Proteomes" id="UP001233999">
    <property type="component" value="Unassembled WGS sequence"/>
</dbReference>
<accession>A0AAD8E821</accession>
<evidence type="ECO:0008006" key="3">
    <source>
        <dbReference type="Google" id="ProtNLM"/>
    </source>
</evidence>
<dbReference type="InterPro" id="IPR036915">
    <property type="entry name" value="Cyclin-like_sf"/>
</dbReference>
<dbReference type="AlphaFoldDB" id="A0AAD8E821"/>
<dbReference type="GO" id="GO:0007131">
    <property type="term" value="P:reciprocal meiotic recombination"/>
    <property type="evidence" value="ECO:0007669"/>
    <property type="project" value="TreeGrafter"/>
</dbReference>
<dbReference type="GO" id="GO:0035861">
    <property type="term" value="C:site of double-strand break"/>
    <property type="evidence" value="ECO:0007669"/>
    <property type="project" value="TreeGrafter"/>
</dbReference>
<dbReference type="PANTHER" id="PTHR21615">
    <property type="entry name" value="CYCLIN N-TERMINAL DOMAIN-CONTAINING PROTEIN 1"/>
    <property type="match status" value="1"/>
</dbReference>
<name>A0AAD8E821_DIPPU</name>
<dbReference type="CDD" id="cd20541">
    <property type="entry name" value="CYCLIN_CNTD1"/>
    <property type="match status" value="1"/>
</dbReference>
<dbReference type="EMBL" id="JASPKZ010008356">
    <property type="protein sequence ID" value="KAJ9580184.1"/>
    <property type="molecule type" value="Genomic_DNA"/>
</dbReference>
<dbReference type="SUPFAM" id="SSF47954">
    <property type="entry name" value="Cyclin-like"/>
    <property type="match status" value="1"/>
</dbReference>